<keyword evidence="6" id="KW-1185">Reference proteome</keyword>
<evidence type="ECO:0000256" key="2">
    <source>
        <dbReference type="ARBA" id="ARBA00023163"/>
    </source>
</evidence>
<dbReference type="AlphaFoldDB" id="A0ABD2PJC0"/>
<sequence length="172" mass="18780">MPLQSDQCEVLGRQCIKFRSCACPKRDKENIGRKLNVGGSDLSSYQSSGRSSPYAEATGTGPPPKRKRVTKSTESQEMMNKSVEWFEAPQSHIGDDSYTLVAVPNKIPGAVASLQQMRTALLTTFFLAQQQLAESLVPGHEADLSEAKTLGRMKSLLSELNAAEKLASTLYQ</sequence>
<keyword evidence="1" id="KW-0805">Transcription regulation</keyword>
<organism evidence="5 6">
    <name type="scientific">Cichlidogyrus casuarinus</name>
    <dbReference type="NCBI Taxonomy" id="1844966"/>
    <lineage>
        <taxon>Eukaryota</taxon>
        <taxon>Metazoa</taxon>
        <taxon>Spiralia</taxon>
        <taxon>Lophotrochozoa</taxon>
        <taxon>Platyhelminthes</taxon>
        <taxon>Monogenea</taxon>
        <taxon>Monopisthocotylea</taxon>
        <taxon>Dactylogyridea</taxon>
        <taxon>Ancyrocephalidae</taxon>
        <taxon>Cichlidogyrus</taxon>
    </lineage>
</organism>
<keyword evidence="3" id="KW-0539">Nucleus</keyword>
<accession>A0ABD2PJC0</accession>
<comment type="caution">
    <text evidence="5">The sequence shown here is derived from an EMBL/GenBank/DDBJ whole genome shotgun (WGS) entry which is preliminary data.</text>
</comment>
<evidence type="ECO:0000256" key="1">
    <source>
        <dbReference type="ARBA" id="ARBA00023015"/>
    </source>
</evidence>
<evidence type="ECO:0000313" key="6">
    <source>
        <dbReference type="Proteomes" id="UP001626550"/>
    </source>
</evidence>
<proteinExistence type="predicted"/>
<evidence type="ECO:0000313" key="5">
    <source>
        <dbReference type="EMBL" id="KAL3307309.1"/>
    </source>
</evidence>
<feature type="compositionally biased region" description="Low complexity" evidence="4">
    <location>
        <begin position="38"/>
        <end position="52"/>
    </location>
</feature>
<gene>
    <name evidence="5" type="ORF">Ciccas_014181</name>
</gene>
<dbReference type="EMBL" id="JBJKFK010007697">
    <property type="protein sequence ID" value="KAL3307309.1"/>
    <property type="molecule type" value="Genomic_DNA"/>
</dbReference>
<dbReference type="Gene3D" id="2.60.40.720">
    <property type="match status" value="1"/>
</dbReference>
<dbReference type="Proteomes" id="UP001626550">
    <property type="component" value="Unassembled WGS sequence"/>
</dbReference>
<name>A0ABD2PJC0_9PLAT</name>
<keyword evidence="2" id="KW-0804">Transcription</keyword>
<dbReference type="InterPro" id="IPR012346">
    <property type="entry name" value="p53/RUNT-type_TF_DNA-bd_sf"/>
</dbReference>
<reference evidence="5 6" key="1">
    <citation type="submission" date="2024-11" db="EMBL/GenBank/DDBJ databases">
        <title>Adaptive evolution of stress response genes in parasites aligns with host niche diversity.</title>
        <authorList>
            <person name="Hahn C."/>
            <person name="Resl P."/>
        </authorList>
    </citation>
    <scope>NUCLEOTIDE SEQUENCE [LARGE SCALE GENOMIC DNA]</scope>
    <source>
        <strain evidence="5">EGGRZ-B1_66</strain>
        <tissue evidence="5">Body</tissue>
    </source>
</reference>
<evidence type="ECO:0000256" key="3">
    <source>
        <dbReference type="ARBA" id="ARBA00023242"/>
    </source>
</evidence>
<evidence type="ECO:0000256" key="4">
    <source>
        <dbReference type="SAM" id="MobiDB-lite"/>
    </source>
</evidence>
<feature type="region of interest" description="Disordered" evidence="4">
    <location>
        <begin position="31"/>
        <end position="78"/>
    </location>
</feature>
<protein>
    <submittedName>
        <fullName evidence="5">Uncharacterized protein</fullName>
    </submittedName>
</protein>